<evidence type="ECO:0000313" key="2">
    <source>
        <dbReference type="EMBL" id="MDM5270815.1"/>
    </source>
</evidence>
<dbReference type="PROSITE" id="PS51085">
    <property type="entry name" value="2FE2S_FER_2"/>
    <property type="match status" value="1"/>
</dbReference>
<dbReference type="PROSITE" id="PS00197">
    <property type="entry name" value="2FE2S_FER_1"/>
    <property type="match status" value="1"/>
</dbReference>
<proteinExistence type="predicted"/>
<sequence>MTTVYLKDDNIRVKVPLGMNLREVAMKTGASMEFGCRIGDCGSCNARVDKGIELLNPLTKKEITVFKMFDQKNNNQRLMCQCIVDSQEGEIIISYIKIW</sequence>
<name>A0ABT7QVE3_9BACT</name>
<accession>A0ABT7QVE3</accession>
<gene>
    <name evidence="2" type="ORF">PGH07_01335</name>
</gene>
<evidence type="ECO:0000313" key="3">
    <source>
        <dbReference type="Proteomes" id="UP001169069"/>
    </source>
</evidence>
<organism evidence="2 3">
    <name type="scientific">Sulfurovum zhangzhouensis</name>
    <dbReference type="NCBI Taxonomy" id="3019067"/>
    <lineage>
        <taxon>Bacteria</taxon>
        <taxon>Pseudomonadati</taxon>
        <taxon>Campylobacterota</taxon>
        <taxon>Epsilonproteobacteria</taxon>
        <taxon>Campylobacterales</taxon>
        <taxon>Sulfurovaceae</taxon>
        <taxon>Sulfurovum</taxon>
    </lineage>
</organism>
<dbReference type="RefSeq" id="WP_289412091.1">
    <property type="nucleotide sequence ID" value="NZ_JAQIBD010000001.1"/>
</dbReference>
<dbReference type="InterPro" id="IPR012675">
    <property type="entry name" value="Beta-grasp_dom_sf"/>
</dbReference>
<dbReference type="Proteomes" id="UP001169069">
    <property type="component" value="Unassembled WGS sequence"/>
</dbReference>
<evidence type="ECO:0000259" key="1">
    <source>
        <dbReference type="PROSITE" id="PS51085"/>
    </source>
</evidence>
<keyword evidence="3" id="KW-1185">Reference proteome</keyword>
<dbReference type="InterPro" id="IPR036010">
    <property type="entry name" value="2Fe-2S_ferredoxin-like_sf"/>
</dbReference>
<reference evidence="2" key="1">
    <citation type="submission" date="2023-01" db="EMBL/GenBank/DDBJ databases">
        <title>Sulfurovum sp. zt1-1 genome assembly.</title>
        <authorList>
            <person name="Wang J."/>
        </authorList>
    </citation>
    <scope>NUCLEOTIDE SEQUENCE</scope>
    <source>
        <strain evidence="2">Zt1-1</strain>
    </source>
</reference>
<dbReference type="InterPro" id="IPR006058">
    <property type="entry name" value="2Fe2S_fd_BS"/>
</dbReference>
<comment type="caution">
    <text evidence="2">The sequence shown here is derived from an EMBL/GenBank/DDBJ whole genome shotgun (WGS) entry which is preliminary data.</text>
</comment>
<dbReference type="Gene3D" id="3.10.20.30">
    <property type="match status" value="1"/>
</dbReference>
<dbReference type="CDD" id="cd00207">
    <property type="entry name" value="fer2"/>
    <property type="match status" value="1"/>
</dbReference>
<dbReference type="SUPFAM" id="SSF54292">
    <property type="entry name" value="2Fe-2S ferredoxin-like"/>
    <property type="match status" value="1"/>
</dbReference>
<dbReference type="EMBL" id="JAQIBD010000001">
    <property type="protein sequence ID" value="MDM5270815.1"/>
    <property type="molecule type" value="Genomic_DNA"/>
</dbReference>
<protein>
    <submittedName>
        <fullName evidence="2">2Fe-2S iron-sulfur cluster-binding protein</fullName>
    </submittedName>
</protein>
<feature type="domain" description="2Fe-2S ferredoxin-type" evidence="1">
    <location>
        <begin position="1"/>
        <end position="98"/>
    </location>
</feature>
<dbReference type="InterPro" id="IPR001041">
    <property type="entry name" value="2Fe-2S_ferredoxin-type"/>
</dbReference>
<dbReference type="Pfam" id="PF00111">
    <property type="entry name" value="Fer2"/>
    <property type="match status" value="1"/>
</dbReference>